<evidence type="ECO:0000313" key="3">
    <source>
        <dbReference type="Proteomes" id="UP000196531"/>
    </source>
</evidence>
<dbReference type="EMBL" id="MAAO01000008">
    <property type="protein sequence ID" value="OUR95365.1"/>
    <property type="molecule type" value="Genomic_DNA"/>
</dbReference>
<dbReference type="AlphaFoldDB" id="A0A1Y5F4Q0"/>
<name>A0A1Y5F4Q0_9BACT</name>
<accession>A0A1Y5F4Q0</accession>
<comment type="caution">
    <text evidence="2">The sequence shown here is derived from an EMBL/GenBank/DDBJ whole genome shotgun (WGS) entry which is preliminary data.</text>
</comment>
<evidence type="ECO:0000313" key="2">
    <source>
        <dbReference type="EMBL" id="OUR95365.1"/>
    </source>
</evidence>
<organism evidence="2 3">
    <name type="scientific">Halobacteriovorax marinus</name>
    <dbReference type="NCBI Taxonomy" id="97084"/>
    <lineage>
        <taxon>Bacteria</taxon>
        <taxon>Pseudomonadati</taxon>
        <taxon>Bdellovibrionota</taxon>
        <taxon>Bacteriovoracia</taxon>
        <taxon>Bacteriovoracales</taxon>
        <taxon>Halobacteriovoraceae</taxon>
        <taxon>Halobacteriovorax</taxon>
    </lineage>
</organism>
<feature type="signal peptide" evidence="1">
    <location>
        <begin position="1"/>
        <end position="18"/>
    </location>
</feature>
<sequence>MKKLLFSILIFTSLSSFAVNSDIDIFIENHIEHFNYDSEGDEFASKAPESLIKYIRKFAESPIGKIVIRTTIENDVTVGFIQGFYVDDAFQAFDNTIVYTFEIEKWYENKLIEFPDLPKGANLHNIELDVLLAHEFGHTGVGRIALGLSVIDPYVSTSVSTGNVVTTFSRKKIRQEELRAARLFENAYRTFRNIPLRRSYYVENDVL</sequence>
<gene>
    <name evidence="2" type="ORF">A9Q84_16140</name>
</gene>
<evidence type="ECO:0008006" key="4">
    <source>
        <dbReference type="Google" id="ProtNLM"/>
    </source>
</evidence>
<protein>
    <recommendedName>
        <fullName evidence="4">Peptidase M48 domain-containing protein</fullName>
    </recommendedName>
</protein>
<evidence type="ECO:0000256" key="1">
    <source>
        <dbReference type="SAM" id="SignalP"/>
    </source>
</evidence>
<dbReference type="Proteomes" id="UP000196531">
    <property type="component" value="Unassembled WGS sequence"/>
</dbReference>
<proteinExistence type="predicted"/>
<keyword evidence="1" id="KW-0732">Signal</keyword>
<feature type="chain" id="PRO_5012554240" description="Peptidase M48 domain-containing protein" evidence="1">
    <location>
        <begin position="19"/>
        <end position="207"/>
    </location>
</feature>
<reference evidence="3" key="1">
    <citation type="journal article" date="2017" name="Proc. Natl. Acad. Sci. U.S.A.">
        <title>Simulation of Deepwater Horizon oil plume reveals substrate specialization within a complex community of hydrocarbon-degraders.</title>
        <authorList>
            <person name="Hu P."/>
            <person name="Dubinsky E.A."/>
            <person name="Probst A.J."/>
            <person name="Wang J."/>
            <person name="Sieber C.M.K."/>
            <person name="Tom L.M."/>
            <person name="Gardinali P."/>
            <person name="Banfield J.F."/>
            <person name="Atlas R.M."/>
            <person name="Andersen G.L."/>
        </authorList>
    </citation>
    <scope>NUCLEOTIDE SEQUENCE [LARGE SCALE GENOMIC DNA]</scope>
</reference>